<name>A0AAE7ML56_9CAUD</name>
<keyword evidence="2" id="KW-1185">Reference proteome</keyword>
<dbReference type="Proteomes" id="UP000827856">
    <property type="component" value="Segment"/>
</dbReference>
<evidence type="ECO:0000313" key="1">
    <source>
        <dbReference type="EMBL" id="QOC54158.1"/>
    </source>
</evidence>
<proteinExistence type="predicted"/>
<gene>
    <name evidence="1" type="primary">S2B_gp044c</name>
</gene>
<dbReference type="EMBL" id="MN857473">
    <property type="protein sequence ID" value="QOC54158.1"/>
    <property type="molecule type" value="Genomic_DNA"/>
</dbReference>
<organism evidence="1 2">
    <name type="scientific">Caulobacter phage S2B</name>
    <dbReference type="NCBI Taxonomy" id="2759120"/>
    <lineage>
        <taxon>Viruses</taxon>
        <taxon>Duplodnaviria</taxon>
        <taxon>Heunggongvirae</taxon>
        <taxon>Uroviricota</taxon>
        <taxon>Caudoviricetes</taxon>
        <taxon>Autographivirales</taxon>
        <taxon>Autographivirales incertae sedis</taxon>
        <taxon>Sumtervirus</taxon>
        <taxon>Sumtervirus S2B</taxon>
    </lineage>
</organism>
<reference evidence="1" key="1">
    <citation type="submission" date="2019-12" db="EMBL/GenBank/DDBJ databases">
        <title>S2B, a lysogenic bacteriophage that infects Caulobacter crescentus.</title>
        <authorList>
            <person name="Ely B."/>
            <person name="Berrios L."/>
            <person name="Thomas Q."/>
        </authorList>
    </citation>
    <scope>NUCLEOTIDE SEQUENCE</scope>
</reference>
<accession>A0AAE7ML56</accession>
<evidence type="ECO:0000313" key="2">
    <source>
        <dbReference type="Proteomes" id="UP000827856"/>
    </source>
</evidence>
<protein>
    <submittedName>
        <fullName evidence="1">Uncharacterized protein</fullName>
    </submittedName>
</protein>
<sequence>MRDNQGRELIRDASPMRQLFADAVARRLMAGLPETDTQATVVAALRRPVTKKVPAWRVTKRGSK</sequence>